<dbReference type="AlphaFoldDB" id="A0A815HWN2"/>
<dbReference type="EMBL" id="CAJOBC010066969">
    <property type="protein sequence ID" value="CAF4229772.1"/>
    <property type="molecule type" value="Genomic_DNA"/>
</dbReference>
<evidence type="ECO:0000313" key="3">
    <source>
        <dbReference type="Proteomes" id="UP000663829"/>
    </source>
</evidence>
<dbReference type="GO" id="GO:0031267">
    <property type="term" value="F:small GTPase binding"/>
    <property type="evidence" value="ECO:0007669"/>
    <property type="project" value="InterPro"/>
</dbReference>
<reference evidence="1" key="1">
    <citation type="submission" date="2021-02" db="EMBL/GenBank/DDBJ databases">
        <authorList>
            <person name="Nowell W R."/>
        </authorList>
    </citation>
    <scope>NUCLEOTIDE SEQUENCE</scope>
</reference>
<dbReference type="Proteomes" id="UP000681722">
    <property type="component" value="Unassembled WGS sequence"/>
</dbReference>
<dbReference type="EMBL" id="CAJNOQ010015139">
    <property type="protein sequence ID" value="CAF1356036.1"/>
    <property type="molecule type" value="Genomic_DNA"/>
</dbReference>
<dbReference type="GO" id="GO:0030833">
    <property type="term" value="P:regulation of actin filament polymerization"/>
    <property type="evidence" value="ECO:0007669"/>
    <property type="project" value="InterPro"/>
</dbReference>
<gene>
    <name evidence="1" type="ORF">GPM918_LOCUS31145</name>
    <name evidence="2" type="ORF">SRO942_LOCUS31779</name>
</gene>
<dbReference type="OrthoDB" id="10265867at2759"/>
<proteinExistence type="predicted"/>
<feature type="non-terminal residue" evidence="1">
    <location>
        <position position="95"/>
    </location>
</feature>
<organism evidence="1 3">
    <name type="scientific">Didymodactylos carnosus</name>
    <dbReference type="NCBI Taxonomy" id="1234261"/>
    <lineage>
        <taxon>Eukaryota</taxon>
        <taxon>Metazoa</taxon>
        <taxon>Spiralia</taxon>
        <taxon>Gnathifera</taxon>
        <taxon>Rotifera</taxon>
        <taxon>Eurotatoria</taxon>
        <taxon>Bdelloidea</taxon>
        <taxon>Philodinida</taxon>
        <taxon>Philodinidae</taxon>
        <taxon>Didymodactylos</taxon>
    </lineage>
</organism>
<protein>
    <submittedName>
        <fullName evidence="1">Uncharacterized protein</fullName>
    </submittedName>
</protein>
<evidence type="ECO:0000313" key="1">
    <source>
        <dbReference type="EMBL" id="CAF1356036.1"/>
    </source>
</evidence>
<name>A0A815HWN2_9BILA</name>
<accession>A0A815HWN2</accession>
<dbReference type="PANTHER" id="PTHR12195">
    <property type="entry name" value="CYTOPLASMIC FMR1-INTERACTING PROTEIN-RELATED"/>
    <property type="match status" value="1"/>
</dbReference>
<dbReference type="Proteomes" id="UP000663829">
    <property type="component" value="Unassembled WGS sequence"/>
</dbReference>
<comment type="caution">
    <text evidence="1">The sequence shown here is derived from an EMBL/GenBank/DDBJ whole genome shotgun (WGS) entry which is preliminary data.</text>
</comment>
<dbReference type="InterPro" id="IPR008081">
    <property type="entry name" value="Cytoplasmic_FMR1-int"/>
</dbReference>
<evidence type="ECO:0000313" key="2">
    <source>
        <dbReference type="EMBL" id="CAF4229772.1"/>
    </source>
</evidence>
<sequence length="95" mass="10750">MNNRVTLSDALSNVEVLYELPLIDAQPCIECANNAMVYEANFDSNFEDKTAFVTGISKYIEEAVQHASLNLLLEQGYKHAMTLYTWRCCSRAIPQ</sequence>
<keyword evidence="3" id="KW-1185">Reference proteome</keyword>